<evidence type="ECO:0000313" key="2">
    <source>
        <dbReference type="EMBL" id="GAA0165710.1"/>
    </source>
</evidence>
<dbReference type="PANTHER" id="PTHR19446">
    <property type="entry name" value="REVERSE TRANSCRIPTASES"/>
    <property type="match status" value="1"/>
</dbReference>
<gene>
    <name evidence="2" type="ORF">LIER_21037</name>
</gene>
<name>A0AAV3QS63_LITER</name>
<evidence type="ECO:0008006" key="4">
    <source>
        <dbReference type="Google" id="ProtNLM"/>
    </source>
</evidence>
<comment type="caution">
    <text evidence="2">The sequence shown here is derived from an EMBL/GenBank/DDBJ whole genome shotgun (WGS) entry which is preliminary data.</text>
</comment>
<evidence type="ECO:0000313" key="3">
    <source>
        <dbReference type="Proteomes" id="UP001454036"/>
    </source>
</evidence>
<protein>
    <recommendedName>
        <fullName evidence="4">Reverse transcriptase domain-containing protein</fullName>
    </recommendedName>
</protein>
<dbReference type="AlphaFoldDB" id="A0AAV3QS63"/>
<reference evidence="2 3" key="1">
    <citation type="submission" date="2024-01" db="EMBL/GenBank/DDBJ databases">
        <title>The complete chloroplast genome sequence of Lithospermum erythrorhizon: insights into the phylogenetic relationship among Boraginaceae species and the maternal lineages of purple gromwells.</title>
        <authorList>
            <person name="Okada T."/>
            <person name="Watanabe K."/>
        </authorList>
    </citation>
    <scope>NUCLEOTIDE SEQUENCE [LARGE SCALE GENOMIC DNA]</scope>
</reference>
<feature type="region of interest" description="Disordered" evidence="1">
    <location>
        <begin position="1"/>
        <end position="27"/>
    </location>
</feature>
<sequence>MRVGEYGKENSGNFHYQERVGGGGGEGYWRGEKQRGCVGDITNQQRTGKQVGETHENGGLHEIRLVTETTRKTRRVSLATTKRGESAKDGIKQGGSRSQKVTDETRVIVTTSSTVGDEDHIGELQERFQNSYEADEFDRDHMVSIEKKLDLAWGEEEDENGVRREGAEEVEALVLGYFEKIFSANVNYVPERAVCDVPNRVTEAMNSRLTRRITSEEVKVAVFDMPTNKSPGPDGMTYLNHNKAGRDTSMALKLDMSKAYDRVEWNFLIAIMSKLGFSRIWFSEGLTTMLRKTEERKCLTSIKINRGSPSISNILFADDTFIFCKASVDEARVVIKILEDYELASGQKVNMGKFSVSFEKRIRERNMRSVVDILRMVEASFLYKVLKGRYFRNCSFLNAKGTNFHIRAAEQEGPKWVSQLIVEGDWDKEKVGQVLEGEDVECVLAIPLSTARELRKNGELHGGKTGESSAGLSSEPWWKQLWHLQVPPKWTKINCDAGWEKEIRKCSIGVVVHDDQGQFKGAIHKSFDMVDISVVVEALAICE</sequence>
<organism evidence="2 3">
    <name type="scientific">Lithospermum erythrorhizon</name>
    <name type="common">Purple gromwell</name>
    <name type="synonym">Lithospermum officinale var. erythrorhizon</name>
    <dbReference type="NCBI Taxonomy" id="34254"/>
    <lineage>
        <taxon>Eukaryota</taxon>
        <taxon>Viridiplantae</taxon>
        <taxon>Streptophyta</taxon>
        <taxon>Embryophyta</taxon>
        <taxon>Tracheophyta</taxon>
        <taxon>Spermatophyta</taxon>
        <taxon>Magnoliopsida</taxon>
        <taxon>eudicotyledons</taxon>
        <taxon>Gunneridae</taxon>
        <taxon>Pentapetalae</taxon>
        <taxon>asterids</taxon>
        <taxon>lamiids</taxon>
        <taxon>Boraginales</taxon>
        <taxon>Boraginaceae</taxon>
        <taxon>Boraginoideae</taxon>
        <taxon>Lithospermeae</taxon>
        <taxon>Lithospermum</taxon>
    </lineage>
</organism>
<feature type="region of interest" description="Disordered" evidence="1">
    <location>
        <begin position="78"/>
        <end position="102"/>
    </location>
</feature>
<keyword evidence="3" id="KW-1185">Reference proteome</keyword>
<dbReference type="EMBL" id="BAABME010005464">
    <property type="protein sequence ID" value="GAA0165710.1"/>
    <property type="molecule type" value="Genomic_DNA"/>
</dbReference>
<evidence type="ECO:0000256" key="1">
    <source>
        <dbReference type="SAM" id="MobiDB-lite"/>
    </source>
</evidence>
<accession>A0AAV3QS63</accession>
<feature type="compositionally biased region" description="Basic and acidic residues" evidence="1">
    <location>
        <begin position="82"/>
        <end position="91"/>
    </location>
</feature>
<dbReference type="Proteomes" id="UP001454036">
    <property type="component" value="Unassembled WGS sequence"/>
</dbReference>
<proteinExistence type="predicted"/>